<reference evidence="2" key="1">
    <citation type="submission" date="2016-02" db="EMBL/GenBank/DDBJ databases">
        <authorList>
            <person name="liu f."/>
        </authorList>
    </citation>
    <scope>NUCLEOTIDE SEQUENCE [LARGE SCALE GENOMIC DNA]</scope>
</reference>
<dbReference type="Proteomes" id="UP000182631">
    <property type="component" value="Unassembled WGS sequence"/>
</dbReference>
<keyword evidence="2" id="KW-1185">Reference proteome</keyword>
<organism evidence="1 2">
    <name type="scientific">Candidatus Synechococcus spongiarum</name>
    <dbReference type="NCBI Taxonomy" id="431041"/>
    <lineage>
        <taxon>Bacteria</taxon>
        <taxon>Bacillati</taxon>
        <taxon>Cyanobacteriota</taxon>
        <taxon>Cyanophyceae</taxon>
        <taxon>Synechococcales</taxon>
        <taxon>Synechococcaceae</taxon>
        <taxon>Synechococcus</taxon>
    </lineage>
</organism>
<sequence length="49" mass="5663">MPETELQRRKELSSMTAYWPLPNQVKRGQSLASGEMRPLVFYLEALPDP</sequence>
<proteinExistence type="predicted"/>
<gene>
    <name evidence="1" type="ORF">FLM9_1361</name>
</gene>
<accession>A0A164YYK5</accession>
<dbReference type="AlphaFoldDB" id="A0A164YYK5"/>
<name>A0A164YYK5_9SYNE</name>
<evidence type="ECO:0000313" key="1">
    <source>
        <dbReference type="EMBL" id="SAY39292.1"/>
    </source>
</evidence>
<evidence type="ECO:0000313" key="2">
    <source>
        <dbReference type="Proteomes" id="UP000182631"/>
    </source>
</evidence>
<dbReference type="EMBL" id="FITM01000147">
    <property type="protein sequence ID" value="SAY39292.1"/>
    <property type="molecule type" value="Genomic_DNA"/>
</dbReference>
<protein>
    <submittedName>
        <fullName evidence="1">Uncharacterized protein</fullName>
    </submittedName>
</protein>